<proteinExistence type="predicted"/>
<sequence length="265" mass="26964">MFETTVSEGVLRVRREGARWLSTGWAGGECRADAADNVSVPEGFDRTDLDAYIAERRRAAGFEGSGPALLTGVELRHARGARLGPVAAVATAGVSNPAALPTDPEDARADRSGERAEQSCGPADASADAAGPDGSETPEVGTVNVVVGTERSLADGALANLLAVAVEAKTATLLAETGFPGTTSDAAVAACDPAGERVAFSGSATEVGACARACVREAVRASLDSRYGEGTGATVPESVADAEYGVATDRRAAVFRPAERERDDA</sequence>
<dbReference type="InterPro" id="IPR002808">
    <property type="entry name" value="AdoCbi_amidolase"/>
</dbReference>
<gene>
    <name evidence="2" type="ORF">M0R89_09965</name>
</gene>
<dbReference type="Proteomes" id="UP000830729">
    <property type="component" value="Chromosome"/>
</dbReference>
<dbReference type="InterPro" id="IPR052209">
    <property type="entry name" value="CbiZ"/>
</dbReference>
<dbReference type="AlphaFoldDB" id="A0A8U0HZV7"/>
<feature type="compositionally biased region" description="Low complexity" evidence="1">
    <location>
        <begin position="121"/>
        <end position="140"/>
    </location>
</feature>
<dbReference type="PANTHER" id="PTHR35336">
    <property type="entry name" value="ADENOSYLCOBINAMIDE AMIDOHYDROLASE"/>
    <property type="match status" value="1"/>
</dbReference>
<feature type="region of interest" description="Disordered" evidence="1">
    <location>
        <begin position="94"/>
        <end position="140"/>
    </location>
</feature>
<evidence type="ECO:0000313" key="2">
    <source>
        <dbReference type="EMBL" id="UPV76226.1"/>
    </source>
</evidence>
<evidence type="ECO:0000313" key="3">
    <source>
        <dbReference type="Proteomes" id="UP000830729"/>
    </source>
</evidence>
<organism evidence="2 3">
    <name type="scientific">Halorussus limi</name>
    <dbReference type="NCBI Taxonomy" id="2938695"/>
    <lineage>
        <taxon>Archaea</taxon>
        <taxon>Methanobacteriati</taxon>
        <taxon>Methanobacteriota</taxon>
        <taxon>Stenosarchaea group</taxon>
        <taxon>Halobacteria</taxon>
        <taxon>Halobacteriales</taxon>
        <taxon>Haladaptataceae</taxon>
        <taxon>Halorussus</taxon>
    </lineage>
</organism>
<feature type="compositionally biased region" description="Basic and acidic residues" evidence="1">
    <location>
        <begin position="105"/>
        <end position="117"/>
    </location>
</feature>
<accession>A0A8U0HZV7</accession>
<reference evidence="2 3" key="1">
    <citation type="submission" date="2022-04" db="EMBL/GenBank/DDBJ databases">
        <title>Diverse halophilic archaea isolated from saline environments.</title>
        <authorList>
            <person name="Cui H.-L."/>
        </authorList>
    </citation>
    <scope>NUCLEOTIDE SEQUENCE [LARGE SCALE GENOMIC DNA]</scope>
    <source>
        <strain evidence="2 3">XZYJT49</strain>
    </source>
</reference>
<evidence type="ECO:0000256" key="1">
    <source>
        <dbReference type="SAM" id="MobiDB-lite"/>
    </source>
</evidence>
<name>A0A8U0HZV7_9EURY</name>
<keyword evidence="3" id="KW-1185">Reference proteome</keyword>
<dbReference type="Pfam" id="PF01955">
    <property type="entry name" value="CbiZ"/>
    <property type="match status" value="1"/>
</dbReference>
<dbReference type="PANTHER" id="PTHR35336:SF5">
    <property type="entry name" value="ADENOSYLCOBINAMIDE AMIDOHYDROLASE"/>
    <property type="match status" value="1"/>
</dbReference>
<dbReference type="KEGG" id="halx:M0R89_09965"/>
<protein>
    <submittedName>
        <fullName evidence="2">Adenosylcobinamide amidohydrolase</fullName>
    </submittedName>
</protein>
<dbReference type="EMBL" id="CP096659">
    <property type="protein sequence ID" value="UPV76226.1"/>
    <property type="molecule type" value="Genomic_DNA"/>
</dbReference>